<dbReference type="RefSeq" id="WP_070947978.1">
    <property type="nucleotide sequence ID" value="NZ_MLIQ01000042.1"/>
</dbReference>
<name>A0A1S1LHU0_MYCCH</name>
<organism evidence="1 2">
    <name type="scientific">Mycobacteroides chelonae</name>
    <name type="common">Mycobacterium chelonae</name>
    <dbReference type="NCBI Taxonomy" id="1774"/>
    <lineage>
        <taxon>Bacteria</taxon>
        <taxon>Bacillati</taxon>
        <taxon>Actinomycetota</taxon>
        <taxon>Actinomycetes</taxon>
        <taxon>Mycobacteriales</taxon>
        <taxon>Mycobacteriaceae</taxon>
        <taxon>Mycobacteroides</taxon>
    </lineage>
</organism>
<proteinExistence type="predicted"/>
<comment type="caution">
    <text evidence="1">The sequence shown here is derived from an EMBL/GenBank/DDBJ whole genome shotgun (WGS) entry which is preliminary data.</text>
</comment>
<dbReference type="EMBL" id="MLIQ01000042">
    <property type="protein sequence ID" value="OHU47359.1"/>
    <property type="molecule type" value="Genomic_DNA"/>
</dbReference>
<reference evidence="1 2" key="1">
    <citation type="submission" date="2016-10" db="EMBL/GenBank/DDBJ databases">
        <title>Evaluation of Human, Veterinary and Environmental Mycobacterium chelonae Isolates by Core Genome Phylogenomic Analysis, Targeted Gene Comparison, and Anti-microbial Susceptibility Patterns: A Tale of Mistaken Identities.</title>
        <authorList>
            <person name="Fogelson S.B."/>
            <person name="Camus A.C."/>
            <person name="Lorenz W."/>
            <person name="Vasireddy R."/>
            <person name="Vasireddy S."/>
            <person name="Smith T."/>
            <person name="Brown-Elliott B.A."/>
            <person name="Wallace R.J.Jr."/>
            <person name="Hasan N.A."/>
            <person name="Reischl U."/>
            <person name="Sanchez S."/>
        </authorList>
    </citation>
    <scope>NUCLEOTIDE SEQUENCE [LARGE SCALE GENOMIC DNA]</scope>
    <source>
        <strain evidence="1 2">15515</strain>
    </source>
</reference>
<sequence>MTTDDTRRDPPLGACPSWCQKPTGHIWEDEWPTGPMREHIRTVDPIDKYNAVHVREYETYTAAGPERTREITLDLDASKGWDIAGAKRLILALGDAISYLREPTR</sequence>
<gene>
    <name evidence="1" type="ORF">BKG82_27300</name>
</gene>
<evidence type="ECO:0000313" key="2">
    <source>
        <dbReference type="Proteomes" id="UP000180043"/>
    </source>
</evidence>
<evidence type="ECO:0000313" key="1">
    <source>
        <dbReference type="EMBL" id="OHU47359.1"/>
    </source>
</evidence>
<dbReference type="Proteomes" id="UP000180043">
    <property type="component" value="Unassembled WGS sequence"/>
</dbReference>
<accession>A0A1S1LHU0</accession>
<protein>
    <submittedName>
        <fullName evidence="1">Uncharacterized protein</fullName>
    </submittedName>
</protein>
<dbReference type="AlphaFoldDB" id="A0A1S1LHU0"/>